<dbReference type="GO" id="GO:0005506">
    <property type="term" value="F:iron ion binding"/>
    <property type="evidence" value="ECO:0007669"/>
    <property type="project" value="InterPro"/>
</dbReference>
<dbReference type="SUPFAM" id="SSF48113">
    <property type="entry name" value="Heme-dependent peroxidases"/>
    <property type="match status" value="1"/>
</dbReference>
<dbReference type="STRING" id="1314777.A0A164MQS2"/>
<dbReference type="EMBL" id="KV419462">
    <property type="protein sequence ID" value="KZS86941.1"/>
    <property type="molecule type" value="Genomic_DNA"/>
</dbReference>
<reference evidence="9 10" key="1">
    <citation type="journal article" date="2016" name="Mol. Biol. Evol.">
        <title>Comparative Genomics of Early-Diverging Mushroom-Forming Fungi Provides Insights into the Origins of Lignocellulose Decay Capabilities.</title>
        <authorList>
            <person name="Nagy L.G."/>
            <person name="Riley R."/>
            <person name="Tritt A."/>
            <person name="Adam C."/>
            <person name="Daum C."/>
            <person name="Floudas D."/>
            <person name="Sun H."/>
            <person name="Yadav J.S."/>
            <person name="Pangilinan J."/>
            <person name="Larsson K.H."/>
            <person name="Matsuura K."/>
            <person name="Barry K."/>
            <person name="Labutti K."/>
            <person name="Kuo R."/>
            <person name="Ohm R.A."/>
            <person name="Bhattacharya S.S."/>
            <person name="Shirouzu T."/>
            <person name="Yoshinaga Y."/>
            <person name="Martin F.M."/>
            <person name="Grigoriev I.V."/>
            <person name="Hibbett D.S."/>
        </authorList>
    </citation>
    <scope>NUCLEOTIDE SEQUENCE [LARGE SCALE GENOMIC DNA]</scope>
    <source>
        <strain evidence="9 10">HHB9708</strain>
    </source>
</reference>
<dbReference type="GO" id="GO:0016705">
    <property type="term" value="F:oxidoreductase activity, acting on paired donors, with incorporation or reduction of molecular oxygen"/>
    <property type="evidence" value="ECO:0007669"/>
    <property type="project" value="InterPro"/>
</dbReference>
<dbReference type="SUPFAM" id="SSF48264">
    <property type="entry name" value="Cytochrome P450"/>
    <property type="match status" value="1"/>
</dbReference>
<keyword evidence="3 7" id="KW-0479">Metal-binding</keyword>
<dbReference type="CDD" id="cd20612">
    <property type="entry name" value="CYP_LDS-like_C"/>
    <property type="match status" value="1"/>
</dbReference>
<dbReference type="GO" id="GO:0004601">
    <property type="term" value="F:peroxidase activity"/>
    <property type="evidence" value="ECO:0007669"/>
    <property type="project" value="UniProtKB-KW"/>
</dbReference>
<feature type="binding site" description="axial binding residue" evidence="7">
    <location>
        <position position="378"/>
    </location>
    <ligand>
        <name>heme b</name>
        <dbReference type="ChEBI" id="CHEBI:60344"/>
    </ligand>
    <ligandPart>
        <name>Fe</name>
        <dbReference type="ChEBI" id="CHEBI:18248"/>
    </ligandPart>
</feature>
<dbReference type="PANTHER" id="PTHR11903">
    <property type="entry name" value="PROSTAGLANDIN G/H SYNTHASE"/>
    <property type="match status" value="1"/>
</dbReference>
<dbReference type="GO" id="GO:0006631">
    <property type="term" value="P:fatty acid metabolic process"/>
    <property type="evidence" value="ECO:0007669"/>
    <property type="project" value="UniProtKB-ARBA"/>
</dbReference>
<dbReference type="InterPro" id="IPR034812">
    <property type="entry name" value="Ppo-like_N"/>
</dbReference>
<evidence type="ECO:0000256" key="3">
    <source>
        <dbReference type="ARBA" id="ARBA00022723"/>
    </source>
</evidence>
<protein>
    <submittedName>
        <fullName evidence="9">Heme peroxidase</fullName>
    </submittedName>
</protein>
<dbReference type="AlphaFoldDB" id="A0A164MQS2"/>
<evidence type="ECO:0000256" key="5">
    <source>
        <dbReference type="ARBA" id="ARBA00023002"/>
    </source>
</evidence>
<comment type="subunit">
    <text evidence="1">Homotetramer.</text>
</comment>
<evidence type="ECO:0000256" key="7">
    <source>
        <dbReference type="PIRSR" id="PIRSR619791-2"/>
    </source>
</evidence>
<dbReference type="Gene3D" id="1.10.630.10">
    <property type="entry name" value="Cytochrome P450"/>
    <property type="match status" value="1"/>
</dbReference>
<evidence type="ECO:0000313" key="9">
    <source>
        <dbReference type="EMBL" id="KZS86941.1"/>
    </source>
</evidence>
<proteinExistence type="predicted"/>
<evidence type="ECO:0000256" key="6">
    <source>
        <dbReference type="ARBA" id="ARBA00023004"/>
    </source>
</evidence>
<evidence type="ECO:0000256" key="1">
    <source>
        <dbReference type="ARBA" id="ARBA00011881"/>
    </source>
</evidence>
<dbReference type="InterPro" id="IPR010255">
    <property type="entry name" value="Haem_peroxidase_sf"/>
</dbReference>
<evidence type="ECO:0000256" key="4">
    <source>
        <dbReference type="ARBA" id="ARBA00022964"/>
    </source>
</evidence>
<gene>
    <name evidence="9" type="ORF">SISNIDRAFT_491499</name>
</gene>
<dbReference type="PROSITE" id="PS50292">
    <property type="entry name" value="PEROXIDASE_3"/>
    <property type="match status" value="1"/>
</dbReference>
<feature type="region of interest" description="Disordered" evidence="8">
    <location>
        <begin position="415"/>
        <end position="440"/>
    </location>
</feature>
<dbReference type="InterPro" id="IPR050783">
    <property type="entry name" value="Oxylipin_biosynth_metab"/>
</dbReference>
<name>A0A164MQS2_9AGAM</name>
<dbReference type="InterPro" id="IPR001128">
    <property type="entry name" value="Cyt_P450"/>
</dbReference>
<dbReference type="Gene3D" id="1.10.640.10">
    <property type="entry name" value="Haem peroxidase domain superfamily, animal type"/>
    <property type="match status" value="1"/>
</dbReference>
<dbReference type="InterPro" id="IPR037120">
    <property type="entry name" value="Haem_peroxidase_sf_animal"/>
</dbReference>
<evidence type="ECO:0000313" key="10">
    <source>
        <dbReference type="Proteomes" id="UP000076722"/>
    </source>
</evidence>
<keyword evidence="9" id="KW-0575">Peroxidase</keyword>
<dbReference type="Pfam" id="PF03098">
    <property type="entry name" value="An_peroxidase"/>
    <property type="match status" value="1"/>
</dbReference>
<dbReference type="Pfam" id="PF00067">
    <property type="entry name" value="p450"/>
    <property type="match status" value="1"/>
</dbReference>
<dbReference type="GO" id="GO:0004497">
    <property type="term" value="F:monooxygenase activity"/>
    <property type="evidence" value="ECO:0007669"/>
    <property type="project" value="InterPro"/>
</dbReference>
<keyword evidence="10" id="KW-1185">Reference proteome</keyword>
<dbReference type="CDD" id="cd09817">
    <property type="entry name" value="linoleate_diol_synthase_like"/>
    <property type="match status" value="1"/>
</dbReference>
<dbReference type="GO" id="GO:0020037">
    <property type="term" value="F:heme binding"/>
    <property type="evidence" value="ECO:0007669"/>
    <property type="project" value="InterPro"/>
</dbReference>
<evidence type="ECO:0000256" key="2">
    <source>
        <dbReference type="ARBA" id="ARBA00022617"/>
    </source>
</evidence>
<sequence length="1083" mass="121407">MSPSDNPLAAAFVAHHLSSRPLAVSPDGRYEPAESEIHDPLLNALSKIDAQLKRGDPIIHDPKMVDSIKDAIIHSDKLDDRKMLFQNALAILQKLDPASQLSRKMNDIAITTLYQDLPHPPTTFMGSQFREADGGNNNPHLPNLGRAGQPYARSVQGKYTIPYHELPDPGLVFDTLLRRRHAEPHPGGNSSMTFAFASIITHSLFRTDPKNPNVNNTSSYLDLSPLYGVDTATQKAVRLQDGSGKLHPDVFAEERLMLLPPSVSALLVIFNRNHNYVAQQLLCINERQAWRQLSSFRQDDPALLQQDEEIFQTARLINCGHFMGVVFGDYVAGFLGLTRSGSSWSMNPFDMIKNMEGQLGRGEGNHVSVEFNLLYRWHAIISPEDEKWTKDLFKHQFGTTDFDSVDLSTLGQKIASAHKSNDPDPRHRKVGNLSRGPDGKFDDEQLARVLHDATESPAARFGARGTPPVLRVVEIGGIVQARKWGVCTMNEFRTFLGLKPFASFEEWNPDPEIAHAARQLYKHIDCLELYVGLQAEETMPLAPGSGFCCGYTMTRAILADAISLVRGDRFFTTDYTPANLTAWGYNDCVREPENGAFGSALARLLLRNLPQNYSYNSVYGLMPFFTPSATAANMKELGCYEKYDYSRPQAGQKVKLVRTMQGISQVFGDPIRYKVPYTRDLNYLTENAGMFLIFDDEAKHNNDRKLAMHALFPDGEAMERYRQYYRAQTEFFLKSKSYKLSLPNGSPRYVDIVQNVINMTSVHWACDQLCGISLKTEQNPRGIFSEQEAYDMFMILFTCVFENTDAEHGWFLRETAKKASEVVNKFIRSSLQEASSKSRFSSVRSLLPAALTGGDEKPCLRWMRELVKSELPIERLTGMVIGLAVGSSVNYAQQCSQIVDFYLSPERATEFQAMVKLARRSDPQAKELLIGYIKEAQRLFPQFPALTRVATSDDLIKQGGDVPDVIIEKGDKVVGAYYLAHTNPADFPDPMKVNPQRPREKYGVQGIGFHGCPGVKYAEETLTEVIRVIFSLKNLRRAPEPMGVLSGFDVSNHGVKQHVFIDAKGKLSPWPGSLVVVWDDETD</sequence>
<dbReference type="PANTHER" id="PTHR11903:SF37">
    <property type="entry name" value="PSI-PRODUCING OXYGENASE A"/>
    <property type="match status" value="1"/>
</dbReference>
<dbReference type="GO" id="GO:0006979">
    <property type="term" value="P:response to oxidative stress"/>
    <property type="evidence" value="ECO:0007669"/>
    <property type="project" value="InterPro"/>
</dbReference>
<dbReference type="OrthoDB" id="823504at2759"/>
<dbReference type="InterPro" id="IPR019791">
    <property type="entry name" value="Haem_peroxidase_animal"/>
</dbReference>
<dbReference type="InterPro" id="IPR036396">
    <property type="entry name" value="Cyt_P450_sf"/>
</dbReference>
<evidence type="ECO:0000256" key="8">
    <source>
        <dbReference type="SAM" id="MobiDB-lite"/>
    </source>
</evidence>
<keyword evidence="5" id="KW-0560">Oxidoreductase</keyword>
<dbReference type="PRINTS" id="PR00457">
    <property type="entry name" value="ANPEROXIDASE"/>
</dbReference>
<accession>A0A164MQS2</accession>
<keyword evidence="4" id="KW-0223">Dioxygenase</keyword>
<dbReference type="Proteomes" id="UP000076722">
    <property type="component" value="Unassembled WGS sequence"/>
</dbReference>
<dbReference type="GO" id="GO:0051213">
    <property type="term" value="F:dioxygenase activity"/>
    <property type="evidence" value="ECO:0007669"/>
    <property type="project" value="UniProtKB-KW"/>
</dbReference>
<keyword evidence="2 7" id="KW-0349">Heme</keyword>
<organism evidence="9 10">
    <name type="scientific">Sistotremastrum niveocremeum HHB9708</name>
    <dbReference type="NCBI Taxonomy" id="1314777"/>
    <lineage>
        <taxon>Eukaryota</taxon>
        <taxon>Fungi</taxon>
        <taxon>Dikarya</taxon>
        <taxon>Basidiomycota</taxon>
        <taxon>Agaricomycotina</taxon>
        <taxon>Agaricomycetes</taxon>
        <taxon>Sistotremastrales</taxon>
        <taxon>Sistotremastraceae</taxon>
        <taxon>Sertulicium</taxon>
        <taxon>Sertulicium niveocremeum</taxon>
    </lineage>
</organism>
<keyword evidence="6 7" id="KW-0408">Iron</keyword>